<evidence type="ECO:0000313" key="1">
    <source>
        <dbReference type="EMBL" id="AZL66891.1"/>
    </source>
</evidence>
<proteinExistence type="predicted"/>
<evidence type="ECO:0008006" key="3">
    <source>
        <dbReference type="Google" id="ProtNLM"/>
    </source>
</evidence>
<dbReference type="OrthoDB" id="9135395at2"/>
<dbReference type="Proteomes" id="UP000268230">
    <property type="component" value="Chromosome"/>
</dbReference>
<organism evidence="1 2">
    <name type="scientific">Pseudomonas entomophila</name>
    <dbReference type="NCBI Taxonomy" id="312306"/>
    <lineage>
        <taxon>Bacteria</taxon>
        <taxon>Pseudomonadati</taxon>
        <taxon>Pseudomonadota</taxon>
        <taxon>Gammaproteobacteria</taxon>
        <taxon>Pseudomonadales</taxon>
        <taxon>Pseudomonadaceae</taxon>
        <taxon>Pseudomonas</taxon>
    </lineage>
</organism>
<dbReference type="EMBL" id="CP034338">
    <property type="protein sequence ID" value="AZL66891.1"/>
    <property type="molecule type" value="Genomic_DNA"/>
</dbReference>
<name>A0A3S8UEZ4_9PSED</name>
<evidence type="ECO:0000313" key="2">
    <source>
        <dbReference type="Proteomes" id="UP000268230"/>
    </source>
</evidence>
<accession>A0A3S8UEZ4</accession>
<protein>
    <recommendedName>
        <fullName evidence="3">Zinc ribbon domain-containing protein</fullName>
    </recommendedName>
</protein>
<sequence length="69" mass="7444">MPIPPCPMTFHCDQCNWSMTVAPASDALGPGDWHHSCPKCGNPKLKVSRAGAIASLLAKAARHLNIRKH</sequence>
<reference evidence="1 2" key="1">
    <citation type="submission" date="2018-12" db="EMBL/GenBank/DDBJ databases">
        <authorList>
            <person name="Li S."/>
            <person name="Yang R."/>
            <person name="Chen G."/>
            <person name="Zou L."/>
            <person name="Zhang C."/>
            <person name="Chen Y."/>
            <person name="Liu Z."/>
            <person name="Li Y."/>
            <person name="Yan Y."/>
            <person name="Huang M."/>
            <person name="Chen T."/>
        </authorList>
    </citation>
    <scope>NUCLEOTIDE SEQUENCE [LARGE SCALE GENOMIC DNA]</scope>
    <source>
        <strain evidence="1 2">1257</strain>
    </source>
</reference>
<dbReference type="AlphaFoldDB" id="A0A3S8UEZ4"/>
<dbReference type="KEGG" id="pory:EJA05_03670"/>
<gene>
    <name evidence="1" type="ORF">EJA05_03670</name>
</gene>